<evidence type="ECO:0000313" key="3">
    <source>
        <dbReference type="Proteomes" id="UP000770785"/>
    </source>
</evidence>
<dbReference type="InterPro" id="IPR000644">
    <property type="entry name" value="CBS_dom"/>
</dbReference>
<dbReference type="Proteomes" id="UP000770785">
    <property type="component" value="Unassembled WGS sequence"/>
</dbReference>
<organism evidence="2 3">
    <name type="scientific">Neolewinella antarctica</name>
    <dbReference type="NCBI Taxonomy" id="442734"/>
    <lineage>
        <taxon>Bacteria</taxon>
        <taxon>Pseudomonadati</taxon>
        <taxon>Bacteroidota</taxon>
        <taxon>Saprospiria</taxon>
        <taxon>Saprospirales</taxon>
        <taxon>Lewinellaceae</taxon>
        <taxon>Neolewinella</taxon>
    </lineage>
</organism>
<comment type="caution">
    <text evidence="2">The sequence shown here is derived from an EMBL/GenBank/DDBJ whole genome shotgun (WGS) entry which is preliminary data.</text>
</comment>
<dbReference type="EMBL" id="JAATJH010000005">
    <property type="protein sequence ID" value="NJC27423.1"/>
    <property type="molecule type" value="Genomic_DNA"/>
</dbReference>
<dbReference type="SUPFAM" id="SSF54631">
    <property type="entry name" value="CBS-domain pair"/>
    <property type="match status" value="1"/>
</dbReference>
<gene>
    <name evidence="2" type="ORF">GGR27_002940</name>
</gene>
<dbReference type="PANTHER" id="PTHR43773">
    <property type="entry name" value="MAGNESIUM TRANSPORTER MGTE"/>
    <property type="match status" value="1"/>
</dbReference>
<dbReference type="RefSeq" id="WP_168038522.1">
    <property type="nucleotide sequence ID" value="NZ_JAATJH010000005.1"/>
</dbReference>
<keyword evidence="3" id="KW-1185">Reference proteome</keyword>
<dbReference type="SUPFAM" id="SSF158791">
    <property type="entry name" value="MgtE N-terminal domain-like"/>
    <property type="match status" value="1"/>
</dbReference>
<dbReference type="Pfam" id="PF03448">
    <property type="entry name" value="MgtE_N"/>
    <property type="match status" value="1"/>
</dbReference>
<dbReference type="InterPro" id="IPR006669">
    <property type="entry name" value="MgtE_transporter"/>
</dbReference>
<feature type="domain" description="Magnesium transporter MgtE intracellular" evidence="1">
    <location>
        <begin position="14"/>
        <end position="117"/>
    </location>
</feature>
<name>A0ABX0XF67_9BACT</name>
<sequence length="267" mass="30120">MNTDQVILNQFIKNHPQQAASALSECSEEEMITFLEASSPDVTISIISSMSSYKAAKYLEKIDMQLVLVIVDKMDLRAKRTVLRQCNEEFRDRLLDKMPPKQSSILRRKLAFTTETIGFLMNPLFLGFKNDLTVAEAIVIAKNGKERVSTNILVVDDKGKPEGVIKLRDLFFAARSTRVSALMKTEFPKFYADESVESIKNHSGWYEYQSIPVVDRYETLIGILDFKTIGESQLSKEEKNKNMGETGSALGELYRIGLTGLLQSVSK</sequence>
<evidence type="ECO:0000313" key="2">
    <source>
        <dbReference type="EMBL" id="NJC27423.1"/>
    </source>
</evidence>
<dbReference type="PANTHER" id="PTHR43773:SF1">
    <property type="entry name" value="MAGNESIUM TRANSPORTER MGTE"/>
    <property type="match status" value="1"/>
</dbReference>
<dbReference type="Gene3D" id="1.25.60.10">
    <property type="entry name" value="MgtE N-terminal domain-like"/>
    <property type="match status" value="1"/>
</dbReference>
<dbReference type="Pfam" id="PF00571">
    <property type="entry name" value="CBS"/>
    <property type="match status" value="1"/>
</dbReference>
<dbReference type="SMART" id="SM00924">
    <property type="entry name" value="MgtE_N"/>
    <property type="match status" value="1"/>
</dbReference>
<dbReference type="InterPro" id="IPR046342">
    <property type="entry name" value="CBS_dom_sf"/>
</dbReference>
<dbReference type="InterPro" id="IPR006668">
    <property type="entry name" value="Mg_transptr_MgtE_intracell_dom"/>
</dbReference>
<dbReference type="InterPro" id="IPR038076">
    <property type="entry name" value="MgtE_N_sf"/>
</dbReference>
<reference evidence="2 3" key="1">
    <citation type="submission" date="2020-03" db="EMBL/GenBank/DDBJ databases">
        <title>Genomic Encyclopedia of Type Strains, Phase IV (KMG-IV): sequencing the most valuable type-strain genomes for metagenomic binning, comparative biology and taxonomic classification.</title>
        <authorList>
            <person name="Goeker M."/>
        </authorList>
    </citation>
    <scope>NUCLEOTIDE SEQUENCE [LARGE SCALE GENOMIC DNA]</scope>
    <source>
        <strain evidence="2 3">DSM 105096</strain>
    </source>
</reference>
<accession>A0ABX0XF67</accession>
<evidence type="ECO:0000259" key="1">
    <source>
        <dbReference type="SMART" id="SM00924"/>
    </source>
</evidence>
<proteinExistence type="predicted"/>
<protein>
    <submittedName>
        <fullName evidence="2">Mg/Co/Ni transporter MgtE</fullName>
    </submittedName>
</protein>
<dbReference type="Gene3D" id="3.10.580.10">
    <property type="entry name" value="CBS-domain"/>
    <property type="match status" value="1"/>
</dbReference>